<dbReference type="FunFam" id="3.90.700.10:FF:000007">
    <property type="entry name" value="NADH-dependent fumarate reductase"/>
    <property type="match status" value="1"/>
</dbReference>
<comment type="function">
    <text evidence="6">Irreversibly catalyzes the reduction of fumarate to succinate.</text>
</comment>
<dbReference type="InterPro" id="IPR003953">
    <property type="entry name" value="FAD-dep_OxRdtase_2_FAD-bd"/>
</dbReference>
<dbReference type="Gene3D" id="3.90.700.10">
    <property type="entry name" value="Succinate dehydrogenase/fumarate reductase flavoprotein, catalytic domain"/>
    <property type="match status" value="1"/>
</dbReference>
<accession>G8C1J1</accession>
<dbReference type="SUPFAM" id="SSF56425">
    <property type="entry name" value="Succinate dehydrogenase/fumarate reductase flavoprotein, catalytic domain"/>
    <property type="match status" value="1"/>
</dbReference>
<dbReference type="GeneID" id="11530605"/>
<proteinExistence type="inferred from homology"/>
<dbReference type="InterPro" id="IPR027477">
    <property type="entry name" value="Succ_DH/fumarate_Rdtase_cat_sf"/>
</dbReference>
<keyword evidence="4 6" id="KW-0560">Oxidoreductase</keyword>
<keyword evidence="6" id="KW-0732">Signal</keyword>
<dbReference type="Gene3D" id="3.50.50.60">
    <property type="entry name" value="FAD/NAD(P)-binding domain"/>
    <property type="match status" value="1"/>
</dbReference>
<reference evidence="8 9" key="1">
    <citation type="journal article" date="2011" name="Proc. Natl. Acad. Sci. U.S.A.">
        <title>Evolutionary erosion of yeast sex chromosomes by mating-type switching accidents.</title>
        <authorList>
            <person name="Gordon J.L."/>
            <person name="Armisen D."/>
            <person name="Proux-Wera E."/>
            <person name="Oheigeartaigh S.S."/>
            <person name="Byrne K.P."/>
            <person name="Wolfe K.H."/>
        </authorList>
    </citation>
    <scope>NUCLEOTIDE SEQUENCE [LARGE SCALE GENOMIC DNA]</scope>
    <source>
        <strain evidence="9">ATCC 24235 / CBS 4417 / NBRC 1672 / NRRL Y-8282 / UCD 70-5</strain>
    </source>
</reference>
<keyword evidence="3 6" id="KW-0274">FAD</keyword>
<keyword evidence="9" id="KW-1185">Reference proteome</keyword>
<dbReference type="KEGG" id="tpf:TPHA_0O00490"/>
<dbReference type="OrthoDB" id="10254877at2759"/>
<dbReference type="Proteomes" id="UP000005666">
    <property type="component" value="Chromosome 15"/>
</dbReference>
<evidence type="ECO:0000256" key="6">
    <source>
        <dbReference type="RuleBase" id="RU366062"/>
    </source>
</evidence>
<feature type="domain" description="FAD-dependent oxidoreductase 2 FAD-binding" evidence="7">
    <location>
        <begin position="35"/>
        <end position="479"/>
    </location>
</feature>
<evidence type="ECO:0000313" key="9">
    <source>
        <dbReference type="Proteomes" id="UP000005666"/>
    </source>
</evidence>
<dbReference type="GO" id="GO:0010181">
    <property type="term" value="F:FMN binding"/>
    <property type="evidence" value="ECO:0007669"/>
    <property type="project" value="InterPro"/>
</dbReference>
<dbReference type="SUPFAM" id="SSF51905">
    <property type="entry name" value="FAD/NAD(P)-binding domain"/>
    <property type="match status" value="1"/>
</dbReference>
<dbReference type="RefSeq" id="XP_003688453.1">
    <property type="nucleotide sequence ID" value="XM_003688405.1"/>
</dbReference>
<evidence type="ECO:0000256" key="4">
    <source>
        <dbReference type="ARBA" id="ARBA00023002"/>
    </source>
</evidence>
<evidence type="ECO:0000313" key="8">
    <source>
        <dbReference type="EMBL" id="CCE66019.1"/>
    </source>
</evidence>
<feature type="signal peptide" evidence="6">
    <location>
        <begin position="1"/>
        <end position="22"/>
    </location>
</feature>
<dbReference type="PANTHER" id="PTHR43400">
    <property type="entry name" value="FUMARATE REDUCTASE"/>
    <property type="match status" value="1"/>
</dbReference>
<dbReference type="InterPro" id="IPR050315">
    <property type="entry name" value="FAD-oxidoreductase_2"/>
</dbReference>
<dbReference type="EMBL" id="HE612870">
    <property type="protein sequence ID" value="CCE66019.1"/>
    <property type="molecule type" value="Genomic_DNA"/>
</dbReference>
<name>G8C1J1_TETPH</name>
<dbReference type="GO" id="GO:0016156">
    <property type="term" value="F:fumarate reductase (NADH) activity"/>
    <property type="evidence" value="ECO:0007669"/>
    <property type="project" value="UniProtKB-EC"/>
</dbReference>
<dbReference type="PANTHER" id="PTHR43400:SF7">
    <property type="entry name" value="FAD-DEPENDENT OXIDOREDUCTASE 2 FAD BINDING DOMAIN-CONTAINING PROTEIN"/>
    <property type="match status" value="1"/>
</dbReference>
<dbReference type="InterPro" id="IPR010960">
    <property type="entry name" value="Flavocytochrome_c"/>
</dbReference>
<comment type="catalytic activity">
    <reaction evidence="5 6">
        <text>succinate + NAD(+) = fumarate + NADH + H(+)</text>
        <dbReference type="Rhea" id="RHEA:18281"/>
        <dbReference type="ChEBI" id="CHEBI:15378"/>
        <dbReference type="ChEBI" id="CHEBI:29806"/>
        <dbReference type="ChEBI" id="CHEBI:30031"/>
        <dbReference type="ChEBI" id="CHEBI:57540"/>
        <dbReference type="ChEBI" id="CHEBI:57945"/>
        <dbReference type="EC" id="1.3.1.6"/>
    </reaction>
</comment>
<dbReference type="Pfam" id="PF00890">
    <property type="entry name" value="FAD_binding_2"/>
    <property type="match status" value="1"/>
</dbReference>
<organism evidence="8 9">
    <name type="scientific">Tetrapisispora phaffii (strain ATCC 24235 / CBS 4417 / NBRC 1672 / NRRL Y-8282 / UCD 70-5)</name>
    <name type="common">Yeast</name>
    <name type="synonym">Fabospora phaffii</name>
    <dbReference type="NCBI Taxonomy" id="1071381"/>
    <lineage>
        <taxon>Eukaryota</taxon>
        <taxon>Fungi</taxon>
        <taxon>Dikarya</taxon>
        <taxon>Ascomycota</taxon>
        <taxon>Saccharomycotina</taxon>
        <taxon>Saccharomycetes</taxon>
        <taxon>Saccharomycetales</taxon>
        <taxon>Saccharomycetaceae</taxon>
        <taxon>Tetrapisispora</taxon>
    </lineage>
</organism>
<dbReference type="AlphaFoldDB" id="G8C1J1"/>
<evidence type="ECO:0000256" key="5">
    <source>
        <dbReference type="ARBA" id="ARBA00050832"/>
    </source>
</evidence>
<dbReference type="InterPro" id="IPR036188">
    <property type="entry name" value="FAD/NAD-bd_sf"/>
</dbReference>
<dbReference type="EC" id="1.3.1.6" evidence="6"/>
<evidence type="ECO:0000256" key="3">
    <source>
        <dbReference type="ARBA" id="ARBA00022827"/>
    </source>
</evidence>
<dbReference type="OMA" id="GEHEAMD"/>
<dbReference type="HOGENOM" id="CLU_011398_4_5_1"/>
<evidence type="ECO:0000259" key="7">
    <source>
        <dbReference type="Pfam" id="PF00890"/>
    </source>
</evidence>
<protein>
    <recommendedName>
        <fullName evidence="6">Fumarate reductase</fullName>
        <ecNumber evidence="6">1.3.1.6</ecNumber>
    </recommendedName>
</protein>
<feature type="chain" id="PRO_5022271945" description="Fumarate reductase" evidence="6">
    <location>
        <begin position="23"/>
        <end position="497"/>
    </location>
</feature>
<dbReference type="eggNOG" id="KOG2404">
    <property type="taxonomic scope" value="Eukaryota"/>
</dbReference>
<evidence type="ECO:0000256" key="1">
    <source>
        <dbReference type="ARBA" id="ARBA00008040"/>
    </source>
</evidence>
<evidence type="ECO:0000256" key="2">
    <source>
        <dbReference type="ARBA" id="ARBA00022630"/>
    </source>
</evidence>
<comment type="similarity">
    <text evidence="1 6">Belongs to the FAD-dependent oxidoreductase 2 family. FRD/SDH subfamily.</text>
</comment>
<keyword evidence="2 6" id="KW-0285">Flavoprotein</keyword>
<comment type="cofactor">
    <cofactor evidence="6">
        <name>FAD</name>
        <dbReference type="ChEBI" id="CHEBI:57692"/>
    </cofactor>
    <text evidence="6">Binds 1 FAD per monomer.</text>
</comment>
<gene>
    <name evidence="8" type="primary">TPHA0O00490</name>
    <name evidence="8" type="ordered locus">TPHA_0O00490</name>
</gene>
<dbReference type="NCBIfam" id="TIGR01813">
    <property type="entry name" value="flavo_cyto_c"/>
    <property type="match status" value="1"/>
</dbReference>
<dbReference type="STRING" id="1071381.G8C1J1"/>
<sequence>MPRLRKILFYLVVLVSFFLVRRSFVNDSGKEQFPVVVIGSGLAGLSAVNQLLNDDVPAVLLDKASSFGGNSVKAASGISGAGTSVQKKHHVEDSPELFLQDTLSSAKGRGVEKLMKVMADESAGAIAWLQERFGLKLDLLSQLGGQSVPRTHRSDGPLPPGAELVKALTRRIKNVSRDYPDKVKIQLDAKVTDIKINKETNRVEYVVYRDASNQEQVLRTGNVLVATGGFSYSQDMLKKYAPQVAGLPTTNCLLTTGDGLNILQSLGAHLVDMDQIQIHPTGFVDPKDRKNNWKFLAAEALRGLGGILVNPSTGKRFVNELETRDTVTESIRKACKKSEGVSLLVISENTFQDYKSSVEFYISKGLVQKMPISSLVSEYNLPISATEIASDLIEYSTEKKDKFDRVHKINTFGDAVTADTEVYVAEITPVVHFTMGGVKIDEFSQVLNESDSPVADGLYAAGEITYGVHGSNRLGGSSLLECVVFGRIAAQHISRNF</sequence>